<name>A0ABQ0RKG9_GLUNI</name>
<organism evidence="1 2">
    <name type="scientific">Glutamicibacter nicotianae</name>
    <name type="common">Arthrobacter nicotianae</name>
    <dbReference type="NCBI Taxonomy" id="37929"/>
    <lineage>
        <taxon>Bacteria</taxon>
        <taxon>Bacillati</taxon>
        <taxon>Actinomycetota</taxon>
        <taxon>Actinomycetes</taxon>
        <taxon>Micrococcales</taxon>
        <taxon>Micrococcaceae</taxon>
        <taxon>Glutamicibacter</taxon>
    </lineage>
</organism>
<keyword evidence="2" id="KW-1185">Reference proteome</keyword>
<dbReference type="EMBL" id="BJNE01000005">
    <property type="protein sequence ID" value="GEC12319.1"/>
    <property type="molecule type" value="Genomic_DNA"/>
</dbReference>
<comment type="caution">
    <text evidence="1">The sequence shown here is derived from an EMBL/GenBank/DDBJ whole genome shotgun (WGS) entry which is preliminary data.</text>
</comment>
<dbReference type="RefSeq" id="WP_141357145.1">
    <property type="nucleotide sequence ID" value="NZ_BAAAWM010000001.1"/>
</dbReference>
<sequence length="121" mass="13467">MEIESSAGSSFDVWSMPSRGLAWCDCGKGHELTESIVYRAFGEAGYEPSRPLTHEQLVDLIAQVWHYSEVCRFFHLAVEQAATRIHGKVDAYYPLDHSIDIVGLFSKTWQGCPDAACQAEG</sequence>
<evidence type="ECO:0000313" key="1">
    <source>
        <dbReference type="EMBL" id="GEC12319.1"/>
    </source>
</evidence>
<accession>A0ABQ0RKG9</accession>
<gene>
    <name evidence="1" type="ORF">ANI01nite_15220</name>
</gene>
<dbReference type="Proteomes" id="UP000316242">
    <property type="component" value="Unassembled WGS sequence"/>
</dbReference>
<proteinExistence type="predicted"/>
<reference evidence="1 2" key="1">
    <citation type="submission" date="2019-06" db="EMBL/GenBank/DDBJ databases">
        <title>Whole genome shotgun sequence of Glutamicibacter nicotianae NBRC 14234.</title>
        <authorList>
            <person name="Hosoyama A."/>
            <person name="Uohara A."/>
            <person name="Ohji S."/>
            <person name="Ichikawa N."/>
        </authorList>
    </citation>
    <scope>NUCLEOTIDE SEQUENCE [LARGE SCALE GENOMIC DNA]</scope>
    <source>
        <strain evidence="1 2">NBRC 14234</strain>
    </source>
</reference>
<protein>
    <submittedName>
        <fullName evidence="1">Uncharacterized protein</fullName>
    </submittedName>
</protein>
<evidence type="ECO:0000313" key="2">
    <source>
        <dbReference type="Proteomes" id="UP000316242"/>
    </source>
</evidence>